<proteinExistence type="predicted"/>
<keyword evidence="2" id="KW-1185">Reference proteome</keyword>
<dbReference type="EMBL" id="JAXQNO010000001">
    <property type="protein sequence ID" value="KAK4803811.1"/>
    <property type="molecule type" value="Genomic_DNA"/>
</dbReference>
<protein>
    <submittedName>
        <fullName evidence="1">Uncharacterized protein</fullName>
    </submittedName>
</protein>
<name>A0AAN7N247_TRANT</name>
<sequence length="125" mass="14644">MLGCCACKITYPILEHCKRSSFNQPQHDTVQTSAEIFMTFTLDPRKTRELICPQKGLTKLVIFVQDPLRLLKRINFHNYKEAPFSHMLNLYNYTHKELKKMHNIASQLDQSVRKLIQNPDDSAYC</sequence>
<comment type="caution">
    <text evidence="1">The sequence shown here is derived from an EMBL/GenBank/DDBJ whole genome shotgun (WGS) entry which is preliminary data.</text>
</comment>
<accession>A0AAN7N247</accession>
<dbReference type="AlphaFoldDB" id="A0AAN7N247"/>
<reference evidence="1 2" key="1">
    <citation type="journal article" date="2023" name="Hortic Res">
        <title>Pangenome of water caltrop reveals structural variations and asymmetric subgenome divergence after allopolyploidization.</title>
        <authorList>
            <person name="Zhang X."/>
            <person name="Chen Y."/>
            <person name="Wang L."/>
            <person name="Yuan Y."/>
            <person name="Fang M."/>
            <person name="Shi L."/>
            <person name="Lu R."/>
            <person name="Comes H.P."/>
            <person name="Ma Y."/>
            <person name="Chen Y."/>
            <person name="Huang G."/>
            <person name="Zhou Y."/>
            <person name="Zheng Z."/>
            <person name="Qiu Y."/>
        </authorList>
    </citation>
    <scope>NUCLEOTIDE SEQUENCE [LARGE SCALE GENOMIC DNA]</scope>
    <source>
        <strain evidence="1">F231</strain>
    </source>
</reference>
<organism evidence="1 2">
    <name type="scientific">Trapa natans</name>
    <name type="common">Water chestnut</name>
    <dbReference type="NCBI Taxonomy" id="22666"/>
    <lineage>
        <taxon>Eukaryota</taxon>
        <taxon>Viridiplantae</taxon>
        <taxon>Streptophyta</taxon>
        <taxon>Embryophyta</taxon>
        <taxon>Tracheophyta</taxon>
        <taxon>Spermatophyta</taxon>
        <taxon>Magnoliopsida</taxon>
        <taxon>eudicotyledons</taxon>
        <taxon>Gunneridae</taxon>
        <taxon>Pentapetalae</taxon>
        <taxon>rosids</taxon>
        <taxon>malvids</taxon>
        <taxon>Myrtales</taxon>
        <taxon>Lythraceae</taxon>
        <taxon>Trapa</taxon>
    </lineage>
</organism>
<evidence type="ECO:0000313" key="1">
    <source>
        <dbReference type="EMBL" id="KAK4803811.1"/>
    </source>
</evidence>
<gene>
    <name evidence="1" type="ORF">SAY86_003628</name>
</gene>
<dbReference type="Proteomes" id="UP001346149">
    <property type="component" value="Unassembled WGS sequence"/>
</dbReference>
<evidence type="ECO:0000313" key="2">
    <source>
        <dbReference type="Proteomes" id="UP001346149"/>
    </source>
</evidence>